<dbReference type="STRING" id="2316362.A0A4Q2D7C4"/>
<feature type="domain" description="Nephrocystin 3-like N-terminal" evidence="2">
    <location>
        <begin position="83"/>
        <end position="256"/>
    </location>
</feature>
<dbReference type="SUPFAM" id="SSF52540">
    <property type="entry name" value="P-loop containing nucleoside triphosphate hydrolases"/>
    <property type="match status" value="1"/>
</dbReference>
<evidence type="ECO:0000256" key="1">
    <source>
        <dbReference type="ARBA" id="ARBA00022737"/>
    </source>
</evidence>
<organism evidence="3 4">
    <name type="scientific">Candolleomyces aberdarensis</name>
    <dbReference type="NCBI Taxonomy" id="2316362"/>
    <lineage>
        <taxon>Eukaryota</taxon>
        <taxon>Fungi</taxon>
        <taxon>Dikarya</taxon>
        <taxon>Basidiomycota</taxon>
        <taxon>Agaricomycotina</taxon>
        <taxon>Agaricomycetes</taxon>
        <taxon>Agaricomycetidae</taxon>
        <taxon>Agaricales</taxon>
        <taxon>Agaricineae</taxon>
        <taxon>Psathyrellaceae</taxon>
        <taxon>Candolleomyces</taxon>
    </lineage>
</organism>
<dbReference type="PANTHER" id="PTHR10039:SF14">
    <property type="entry name" value="NACHT DOMAIN-CONTAINING PROTEIN"/>
    <property type="match status" value="1"/>
</dbReference>
<keyword evidence="4" id="KW-1185">Reference proteome</keyword>
<gene>
    <name evidence="3" type="ORF">EST38_g11354</name>
</gene>
<sequence>MITAFFPDARDFQAGELNFNFTNNTYSSSAGGPLKELASRIAAGAIHDSAERCDAPKCQPETRVAVQDDLYSWIVDGERESEPPKKMKWVTGPAGSGKTAVMGSLADRCAANGLLGGTFFFASWSASIGRRRKTGFVTAIAHQLTQHREDLKNAISVALEKNPGIFEKNLHVQMEMLVLAPLREVVRESDGPGLQGAIIIDGVDECEAEQYHDTTSTGPRAKPVRTNAQDQLEILQVLRAASSDPCFPFRILVASRPERVFREFFDPENNAASFAKKLDLHEDYNADADINLFFEAHFNQIRRRYGLPHSWPPPGAIQTLVKNASGQFIYAATVIRFLDMGHEEPPKALLETILEYVGGVSSGSAYSKVLPTPASVGCAFRTRYLVNPFG</sequence>
<comment type="caution">
    <text evidence="3">The sequence shown here is derived from an EMBL/GenBank/DDBJ whole genome shotgun (WGS) entry which is preliminary data.</text>
</comment>
<accession>A0A4Q2D7C4</accession>
<evidence type="ECO:0000313" key="3">
    <source>
        <dbReference type="EMBL" id="RXW14501.1"/>
    </source>
</evidence>
<proteinExistence type="predicted"/>
<protein>
    <recommendedName>
        <fullName evidence="2">Nephrocystin 3-like N-terminal domain-containing protein</fullName>
    </recommendedName>
</protein>
<dbReference type="PANTHER" id="PTHR10039">
    <property type="entry name" value="AMELOGENIN"/>
    <property type="match status" value="1"/>
</dbReference>
<dbReference type="InterPro" id="IPR027417">
    <property type="entry name" value="P-loop_NTPase"/>
</dbReference>
<dbReference type="Pfam" id="PF24883">
    <property type="entry name" value="NPHP3_N"/>
    <property type="match status" value="1"/>
</dbReference>
<evidence type="ECO:0000259" key="2">
    <source>
        <dbReference type="Pfam" id="PF24883"/>
    </source>
</evidence>
<dbReference type="EMBL" id="SDEE01000693">
    <property type="protein sequence ID" value="RXW14501.1"/>
    <property type="molecule type" value="Genomic_DNA"/>
</dbReference>
<reference evidence="3 4" key="1">
    <citation type="submission" date="2019-01" db="EMBL/GenBank/DDBJ databases">
        <title>Draft genome sequence of Psathyrella aberdarensis IHI B618.</title>
        <authorList>
            <person name="Buettner E."/>
            <person name="Kellner H."/>
        </authorList>
    </citation>
    <scope>NUCLEOTIDE SEQUENCE [LARGE SCALE GENOMIC DNA]</scope>
    <source>
        <strain evidence="3 4">IHI B618</strain>
    </source>
</reference>
<name>A0A4Q2D7C4_9AGAR</name>
<dbReference type="Proteomes" id="UP000290288">
    <property type="component" value="Unassembled WGS sequence"/>
</dbReference>
<dbReference type="InterPro" id="IPR056884">
    <property type="entry name" value="NPHP3-like_N"/>
</dbReference>
<dbReference type="AlphaFoldDB" id="A0A4Q2D7C4"/>
<keyword evidence="1" id="KW-0677">Repeat</keyword>
<evidence type="ECO:0000313" key="4">
    <source>
        <dbReference type="Proteomes" id="UP000290288"/>
    </source>
</evidence>
<dbReference type="OrthoDB" id="5967843at2759"/>